<dbReference type="EMBL" id="SJPU01000001">
    <property type="protein sequence ID" value="TWU19049.1"/>
    <property type="molecule type" value="Genomic_DNA"/>
</dbReference>
<organism evidence="1 2">
    <name type="scientific">Allorhodopirellula heiligendammensis</name>
    <dbReference type="NCBI Taxonomy" id="2714739"/>
    <lineage>
        <taxon>Bacteria</taxon>
        <taxon>Pseudomonadati</taxon>
        <taxon>Planctomycetota</taxon>
        <taxon>Planctomycetia</taxon>
        <taxon>Pirellulales</taxon>
        <taxon>Pirellulaceae</taxon>
        <taxon>Allorhodopirellula</taxon>
    </lineage>
</organism>
<protein>
    <submittedName>
        <fullName evidence="1">Uncharacterized protein</fullName>
    </submittedName>
</protein>
<comment type="caution">
    <text evidence="1">The sequence shown here is derived from an EMBL/GenBank/DDBJ whole genome shotgun (WGS) entry which is preliminary data.</text>
</comment>
<gene>
    <name evidence="1" type="ORF">Poly21_12200</name>
</gene>
<name>A0A5C6C8H1_9BACT</name>
<evidence type="ECO:0000313" key="2">
    <source>
        <dbReference type="Proteomes" id="UP000319908"/>
    </source>
</evidence>
<keyword evidence="2" id="KW-1185">Reference proteome</keyword>
<proteinExistence type="predicted"/>
<evidence type="ECO:0000313" key="1">
    <source>
        <dbReference type="EMBL" id="TWU19049.1"/>
    </source>
</evidence>
<sequence length="58" mass="6540">MFLHCSGLQIRQCDRHGHVSGTEVDESEETLASIELIKDMFSQLSPAHHPVRARRLAV</sequence>
<dbReference type="Proteomes" id="UP000319908">
    <property type="component" value="Unassembled WGS sequence"/>
</dbReference>
<dbReference type="AlphaFoldDB" id="A0A5C6C8H1"/>
<reference evidence="1 2" key="1">
    <citation type="journal article" date="2020" name="Antonie Van Leeuwenhoek">
        <title>Rhodopirellula heiligendammensis sp. nov., Rhodopirellula pilleata sp. nov., and Rhodopirellula solitaria sp. nov. isolated from natural or artificial marine surfaces in Northern Germany and California, USA, and emended description of the genus Rhodopirellula.</title>
        <authorList>
            <person name="Kallscheuer N."/>
            <person name="Wiegand S."/>
            <person name="Jogler M."/>
            <person name="Boedeker C."/>
            <person name="Peeters S.H."/>
            <person name="Rast P."/>
            <person name="Heuer A."/>
            <person name="Jetten M.S.M."/>
            <person name="Rohde M."/>
            <person name="Jogler C."/>
        </authorList>
    </citation>
    <scope>NUCLEOTIDE SEQUENCE [LARGE SCALE GENOMIC DNA]</scope>
    <source>
        <strain evidence="1 2">Poly21</strain>
    </source>
</reference>
<accession>A0A5C6C8H1</accession>